<dbReference type="PROSITE" id="PS50835">
    <property type="entry name" value="IG_LIKE"/>
    <property type="match status" value="1"/>
</dbReference>
<dbReference type="InterPro" id="IPR050208">
    <property type="entry name" value="MHC_class-I_related"/>
</dbReference>
<organism evidence="5 6">
    <name type="scientific">Astyanax mexicanus</name>
    <name type="common">Blind cave fish</name>
    <name type="synonym">Astyanax fasciatus mexicanus</name>
    <dbReference type="NCBI Taxonomy" id="7994"/>
    <lineage>
        <taxon>Eukaryota</taxon>
        <taxon>Metazoa</taxon>
        <taxon>Chordata</taxon>
        <taxon>Craniata</taxon>
        <taxon>Vertebrata</taxon>
        <taxon>Euteleostomi</taxon>
        <taxon>Actinopterygii</taxon>
        <taxon>Neopterygii</taxon>
        <taxon>Teleostei</taxon>
        <taxon>Ostariophysi</taxon>
        <taxon>Characiformes</taxon>
        <taxon>Characoidei</taxon>
        <taxon>Acestrorhamphidae</taxon>
        <taxon>Acestrorhamphinae</taxon>
        <taxon>Astyanax</taxon>
    </lineage>
</organism>
<proteinExistence type="predicted"/>
<dbReference type="InterPro" id="IPR036179">
    <property type="entry name" value="Ig-like_dom_sf"/>
</dbReference>
<evidence type="ECO:0000256" key="3">
    <source>
        <dbReference type="SAM" id="SignalP"/>
    </source>
</evidence>
<keyword evidence="3" id="KW-0732">Signal</keyword>
<reference evidence="5" key="1">
    <citation type="submission" date="2025-08" db="UniProtKB">
        <authorList>
            <consortium name="Ensembl"/>
        </authorList>
    </citation>
    <scope>IDENTIFICATION</scope>
</reference>
<dbReference type="Gene3D" id="2.60.40.10">
    <property type="entry name" value="Immunoglobulins"/>
    <property type="match status" value="1"/>
</dbReference>
<dbReference type="InterPro" id="IPR003597">
    <property type="entry name" value="Ig_C1-set"/>
</dbReference>
<dbReference type="AlphaFoldDB" id="A0A8B9HX04"/>
<feature type="domain" description="Ig-like" evidence="4">
    <location>
        <begin position="17"/>
        <end position="106"/>
    </location>
</feature>
<sequence length="115" mass="13249">IKMFFHFILFVFAAAPPKVYAFAKKSLRDPRMLTLTCLATGFYPKDVVMRVRKFGTSFPEHLITSSAVRPNDDGTFQLRKSVEIQEDDKAQFDCCVNHITLTKPIIVQWGIYIFL</sequence>
<dbReference type="Proteomes" id="UP000694621">
    <property type="component" value="Unplaced"/>
</dbReference>
<protein>
    <recommendedName>
        <fullName evidence="4">Ig-like domain-containing protein</fullName>
    </recommendedName>
</protein>
<evidence type="ECO:0000259" key="4">
    <source>
        <dbReference type="PROSITE" id="PS50835"/>
    </source>
</evidence>
<name>A0A8B9HX04_ASTMX</name>
<dbReference type="Pfam" id="PF07654">
    <property type="entry name" value="C1-set"/>
    <property type="match status" value="1"/>
</dbReference>
<evidence type="ECO:0000256" key="1">
    <source>
        <dbReference type="ARBA" id="ARBA00023180"/>
    </source>
</evidence>
<dbReference type="InterPro" id="IPR007110">
    <property type="entry name" value="Ig-like_dom"/>
</dbReference>
<dbReference type="Ensembl" id="ENSAMXT00005020009.1">
    <property type="protein sequence ID" value="ENSAMXP00005018101.1"/>
    <property type="gene ID" value="ENSAMXG00005009448.1"/>
</dbReference>
<dbReference type="InterPro" id="IPR013783">
    <property type="entry name" value="Ig-like_fold"/>
</dbReference>
<keyword evidence="1" id="KW-0325">Glycoprotein</keyword>
<dbReference type="GO" id="GO:0009897">
    <property type="term" value="C:external side of plasma membrane"/>
    <property type="evidence" value="ECO:0007669"/>
    <property type="project" value="TreeGrafter"/>
</dbReference>
<dbReference type="SUPFAM" id="SSF48726">
    <property type="entry name" value="Immunoglobulin"/>
    <property type="match status" value="1"/>
</dbReference>
<dbReference type="PANTHER" id="PTHR16675:SF193">
    <property type="entry name" value="LOC571647 PROTEIN-RELATED"/>
    <property type="match status" value="1"/>
</dbReference>
<dbReference type="PROSITE" id="PS00290">
    <property type="entry name" value="IG_MHC"/>
    <property type="match status" value="1"/>
</dbReference>
<evidence type="ECO:0000313" key="5">
    <source>
        <dbReference type="Ensembl" id="ENSAMXP00005018101.1"/>
    </source>
</evidence>
<keyword evidence="2" id="KW-0393">Immunoglobulin domain</keyword>
<evidence type="ECO:0000313" key="6">
    <source>
        <dbReference type="Proteomes" id="UP000694621"/>
    </source>
</evidence>
<dbReference type="PANTHER" id="PTHR16675">
    <property type="entry name" value="MHC CLASS I-RELATED"/>
    <property type="match status" value="1"/>
</dbReference>
<feature type="signal peptide" evidence="3">
    <location>
        <begin position="1"/>
        <end position="21"/>
    </location>
</feature>
<evidence type="ECO:0000256" key="2">
    <source>
        <dbReference type="ARBA" id="ARBA00023319"/>
    </source>
</evidence>
<dbReference type="InterPro" id="IPR003006">
    <property type="entry name" value="Ig/MHC_CS"/>
</dbReference>
<accession>A0A8B9HX04</accession>
<dbReference type="SMART" id="SM00407">
    <property type="entry name" value="IGc1"/>
    <property type="match status" value="1"/>
</dbReference>
<dbReference type="GO" id="GO:0006955">
    <property type="term" value="P:immune response"/>
    <property type="evidence" value="ECO:0007669"/>
    <property type="project" value="TreeGrafter"/>
</dbReference>
<feature type="chain" id="PRO_5034691333" description="Ig-like domain-containing protein" evidence="3">
    <location>
        <begin position="22"/>
        <end position="115"/>
    </location>
</feature>
<dbReference type="GO" id="GO:0005615">
    <property type="term" value="C:extracellular space"/>
    <property type="evidence" value="ECO:0007669"/>
    <property type="project" value="TreeGrafter"/>
</dbReference>